<dbReference type="GO" id="GO:0043625">
    <property type="term" value="C:delta DNA polymerase complex"/>
    <property type="evidence" value="ECO:0007669"/>
    <property type="project" value="TreeGrafter"/>
</dbReference>
<dbReference type="PANTHER" id="PTHR14303:SF0">
    <property type="entry name" value="DNA POLYMERASE DELTA SUBUNIT 4"/>
    <property type="match status" value="1"/>
</dbReference>
<organism evidence="1 2">
    <name type="scientific">Paramecium sonneborni</name>
    <dbReference type="NCBI Taxonomy" id="65129"/>
    <lineage>
        <taxon>Eukaryota</taxon>
        <taxon>Sar</taxon>
        <taxon>Alveolata</taxon>
        <taxon>Ciliophora</taxon>
        <taxon>Intramacronucleata</taxon>
        <taxon>Oligohymenophorea</taxon>
        <taxon>Peniculida</taxon>
        <taxon>Parameciidae</taxon>
        <taxon>Paramecium</taxon>
    </lineage>
</organism>
<sequence>MNDDYSRTRTFAELKQIKPEKLPSQRQISNLIDQFDWDSKYGPCSGMTREDRYNRAVVNGLNPPSEINGYLNSKPHPHSQFYKLC</sequence>
<dbReference type="GO" id="GO:0000731">
    <property type="term" value="P:DNA synthesis involved in DNA repair"/>
    <property type="evidence" value="ECO:0007669"/>
    <property type="project" value="InterPro"/>
</dbReference>
<dbReference type="Proteomes" id="UP000692954">
    <property type="component" value="Unassembled WGS sequence"/>
</dbReference>
<name>A0A8S1MMQ8_9CILI</name>
<dbReference type="OrthoDB" id="337486at2759"/>
<accession>A0A8S1MMQ8</accession>
<dbReference type="EMBL" id="CAJJDN010000040">
    <property type="protein sequence ID" value="CAD8080612.1"/>
    <property type="molecule type" value="Genomic_DNA"/>
</dbReference>
<evidence type="ECO:0000313" key="2">
    <source>
        <dbReference type="Proteomes" id="UP000692954"/>
    </source>
</evidence>
<dbReference type="Pfam" id="PF04081">
    <property type="entry name" value="DNA_pol_delta_4"/>
    <property type="match status" value="1"/>
</dbReference>
<dbReference type="PANTHER" id="PTHR14303">
    <property type="entry name" value="DNA POLYMERASE DELTA SUBUNIT 4"/>
    <property type="match status" value="1"/>
</dbReference>
<keyword evidence="2" id="KW-1185">Reference proteome</keyword>
<dbReference type="GO" id="GO:0006261">
    <property type="term" value="P:DNA-templated DNA replication"/>
    <property type="evidence" value="ECO:0007669"/>
    <property type="project" value="TreeGrafter"/>
</dbReference>
<evidence type="ECO:0000313" key="1">
    <source>
        <dbReference type="EMBL" id="CAD8080612.1"/>
    </source>
</evidence>
<gene>
    <name evidence="1" type="ORF">PSON_ATCC_30995.1.T0400349</name>
</gene>
<dbReference type="GO" id="GO:0003887">
    <property type="term" value="F:DNA-directed DNA polymerase activity"/>
    <property type="evidence" value="ECO:0007669"/>
    <property type="project" value="TreeGrafter"/>
</dbReference>
<protein>
    <submittedName>
        <fullName evidence="1">Uncharacterized protein</fullName>
    </submittedName>
</protein>
<dbReference type="InterPro" id="IPR007218">
    <property type="entry name" value="DNA_pol_delta_4"/>
</dbReference>
<proteinExistence type="predicted"/>
<dbReference type="AlphaFoldDB" id="A0A8S1MMQ8"/>
<reference evidence="1" key="1">
    <citation type="submission" date="2021-01" db="EMBL/GenBank/DDBJ databases">
        <authorList>
            <consortium name="Genoscope - CEA"/>
            <person name="William W."/>
        </authorList>
    </citation>
    <scope>NUCLEOTIDE SEQUENCE</scope>
</reference>
<comment type="caution">
    <text evidence="1">The sequence shown here is derived from an EMBL/GenBank/DDBJ whole genome shotgun (WGS) entry which is preliminary data.</text>
</comment>